<evidence type="ECO:0000256" key="2">
    <source>
        <dbReference type="ARBA" id="ARBA00022692"/>
    </source>
</evidence>
<comment type="caution">
    <text evidence="6">The sequence shown here is derived from an EMBL/GenBank/DDBJ whole genome shotgun (WGS) entry which is preliminary data.</text>
</comment>
<evidence type="ECO:0000256" key="5">
    <source>
        <dbReference type="SAM" id="Phobius"/>
    </source>
</evidence>
<protein>
    <submittedName>
        <fullName evidence="6">Type IV secretion system protein</fullName>
    </submittedName>
</protein>
<keyword evidence="2 5" id="KW-0812">Transmembrane</keyword>
<evidence type="ECO:0000256" key="1">
    <source>
        <dbReference type="ARBA" id="ARBA00004141"/>
    </source>
</evidence>
<name>A0ABW3WH05_9RHOO</name>
<organism evidence="6 7">
    <name type="scientific">Thauera mechernichensis</name>
    <dbReference type="NCBI Taxonomy" id="82788"/>
    <lineage>
        <taxon>Bacteria</taxon>
        <taxon>Pseudomonadati</taxon>
        <taxon>Pseudomonadota</taxon>
        <taxon>Betaproteobacteria</taxon>
        <taxon>Rhodocyclales</taxon>
        <taxon>Zoogloeaceae</taxon>
        <taxon>Thauera</taxon>
    </lineage>
</organism>
<gene>
    <name evidence="6" type="ORF">ACFQ4M_17305</name>
</gene>
<sequence length="325" mass="34454">MDLAQIFPSLVDELRAQFDPSLLTDVGLWLLAATTGIAISWGVIKHLLQGESFNGYVSLLITTAFSAGLVRFALTSPGLVEEVRGGFDLIARTIAPEAELGPALGRMFYTALNVWGFDAAEIAPAPEISTWDKFAGAFSGQGLMNGLLSVPVALSGAVFKILTSLLILASALIYAGNYILSQIMFDLAWMLAPIFLPWLLLNSFSWLATGWFQFMVSAGVLKIVGAGMLAATGGFIKKAADMSAAAVGDPLVNFQIYAGVFLLSGLMAYLMLQVQSIASGLTRGFNSTAFSIGSAGQNSMRAVNSSGERIGSTIANQLKSIFNRK</sequence>
<feature type="transmembrane region" description="Helical" evidence="5">
    <location>
        <begin position="214"/>
        <end position="236"/>
    </location>
</feature>
<evidence type="ECO:0000313" key="7">
    <source>
        <dbReference type="Proteomes" id="UP001597158"/>
    </source>
</evidence>
<keyword evidence="3 5" id="KW-1133">Transmembrane helix</keyword>
<evidence type="ECO:0000313" key="6">
    <source>
        <dbReference type="EMBL" id="MFD1265331.1"/>
    </source>
</evidence>
<feature type="transmembrane region" description="Helical" evidence="5">
    <location>
        <begin position="26"/>
        <end position="44"/>
    </location>
</feature>
<feature type="transmembrane region" description="Helical" evidence="5">
    <location>
        <begin position="187"/>
        <end position="208"/>
    </location>
</feature>
<accession>A0ABW3WH05</accession>
<feature type="transmembrane region" description="Helical" evidence="5">
    <location>
        <begin position="256"/>
        <end position="272"/>
    </location>
</feature>
<keyword evidence="4 5" id="KW-0472">Membrane</keyword>
<dbReference type="EMBL" id="JBHTMC010000032">
    <property type="protein sequence ID" value="MFD1265331.1"/>
    <property type="molecule type" value="Genomic_DNA"/>
</dbReference>
<reference evidence="7" key="1">
    <citation type="journal article" date="2019" name="Int. J. Syst. Evol. Microbiol.">
        <title>The Global Catalogue of Microorganisms (GCM) 10K type strain sequencing project: providing services to taxonomists for standard genome sequencing and annotation.</title>
        <authorList>
            <consortium name="The Broad Institute Genomics Platform"/>
            <consortium name="The Broad Institute Genome Sequencing Center for Infectious Disease"/>
            <person name="Wu L."/>
            <person name="Ma J."/>
        </authorList>
    </citation>
    <scope>NUCLEOTIDE SEQUENCE [LARGE SCALE GENOMIC DNA]</scope>
    <source>
        <strain evidence="7">CCUG 48884</strain>
    </source>
</reference>
<dbReference type="Proteomes" id="UP001597158">
    <property type="component" value="Unassembled WGS sequence"/>
</dbReference>
<keyword evidence="7" id="KW-1185">Reference proteome</keyword>
<proteinExistence type="predicted"/>
<dbReference type="Pfam" id="PF04610">
    <property type="entry name" value="TrbL"/>
    <property type="match status" value="1"/>
</dbReference>
<feature type="transmembrane region" description="Helical" evidence="5">
    <location>
        <begin position="152"/>
        <end position="175"/>
    </location>
</feature>
<dbReference type="RefSeq" id="WP_277834224.1">
    <property type="nucleotide sequence ID" value="NZ_JARQZE010000012.1"/>
</dbReference>
<comment type="subcellular location">
    <subcellularLocation>
        <location evidence="1">Membrane</location>
        <topology evidence="1">Multi-pass membrane protein</topology>
    </subcellularLocation>
</comment>
<dbReference type="InterPro" id="IPR007688">
    <property type="entry name" value="Conjugal_tfr_TrbL/VirB6"/>
</dbReference>
<evidence type="ECO:0000256" key="3">
    <source>
        <dbReference type="ARBA" id="ARBA00022989"/>
    </source>
</evidence>
<evidence type="ECO:0000256" key="4">
    <source>
        <dbReference type="ARBA" id="ARBA00023136"/>
    </source>
</evidence>
<feature type="transmembrane region" description="Helical" evidence="5">
    <location>
        <begin position="56"/>
        <end position="74"/>
    </location>
</feature>